<dbReference type="GO" id="GO:0032259">
    <property type="term" value="P:methylation"/>
    <property type="evidence" value="ECO:0007669"/>
    <property type="project" value="UniProtKB-KW"/>
</dbReference>
<dbReference type="EMBL" id="BNAD01000003">
    <property type="protein sequence ID" value="GHE17109.1"/>
    <property type="molecule type" value="Genomic_DNA"/>
</dbReference>
<name>A0ABQ3HKD5_9ACTN</name>
<keyword evidence="3" id="KW-0489">Methyltransferase</keyword>
<dbReference type="RefSeq" id="WP_229856302.1">
    <property type="nucleotide sequence ID" value="NZ_BNAD01000003.1"/>
</dbReference>
<accession>A0ABQ3HKD5</accession>
<reference evidence="4" key="1">
    <citation type="journal article" date="2019" name="Int. J. Syst. Evol. Microbiol.">
        <title>The Global Catalogue of Microorganisms (GCM) 10K type strain sequencing project: providing services to taxonomists for standard genome sequencing and annotation.</title>
        <authorList>
            <consortium name="The Broad Institute Genomics Platform"/>
            <consortium name="The Broad Institute Genome Sequencing Center for Infectious Disease"/>
            <person name="Wu L."/>
            <person name="Ma J."/>
        </authorList>
    </citation>
    <scope>NUCLEOTIDE SEQUENCE [LARGE SCALE GENOMIC DNA]</scope>
    <source>
        <strain evidence="4">CGMCC 1.12791</strain>
    </source>
</reference>
<dbReference type="GO" id="GO:0008168">
    <property type="term" value="F:methyltransferase activity"/>
    <property type="evidence" value="ECO:0007669"/>
    <property type="project" value="UniProtKB-KW"/>
</dbReference>
<feature type="domain" description="Methyltransferase" evidence="1">
    <location>
        <begin position="105"/>
        <end position="170"/>
    </location>
</feature>
<evidence type="ECO:0000259" key="2">
    <source>
        <dbReference type="Pfam" id="PF18096"/>
    </source>
</evidence>
<dbReference type="Gene3D" id="3.40.50.150">
    <property type="entry name" value="Vaccinia Virus protein VP39"/>
    <property type="match status" value="1"/>
</dbReference>
<dbReference type="Proteomes" id="UP000597341">
    <property type="component" value="Unassembled WGS sequence"/>
</dbReference>
<dbReference type="InterPro" id="IPR041698">
    <property type="entry name" value="Methyltransf_25"/>
</dbReference>
<dbReference type="PANTHER" id="PTHR14741:SF32">
    <property type="entry name" value="TRIMETHYLGUANOSINE SYNTHASE"/>
    <property type="match status" value="1"/>
</dbReference>
<evidence type="ECO:0000313" key="3">
    <source>
        <dbReference type="EMBL" id="GHE17109.1"/>
    </source>
</evidence>
<comment type="caution">
    <text evidence="3">The sequence shown here is derived from an EMBL/GenBank/DDBJ whole genome shotgun (WGS) entry which is preliminary data.</text>
</comment>
<feature type="domain" description="THUMP-like" evidence="2">
    <location>
        <begin position="318"/>
        <end position="390"/>
    </location>
</feature>
<keyword evidence="3" id="KW-0808">Transferase</keyword>
<sequence length="391" mass="41522">MEIATLDWLRTTEGAHVLAHATQVWADHSGDPVRVATAVRRLEPDPEKAAAATTQAQLRARAVAKFGDAARVMFFTPDALEQATRTRVADHRAARLAAAIPEGSVVDLGCGIGGDLVAFARAGLVAAGIDQDPVRVAMARANLDALGLPGAVQVGDATTLDPSGFDAAFADPARRGGRGRVFDVEGWTPPWPWVLDLLRRRSLVKVAPGIGHDLVPAGAEAEWVSDAGEVKEAVLWSPDLSTTDRRATVIGERGLATLTDQDDPGADVRAVGAFLYEPDGAVVRAGLVTAVAAGVDGGLVDEHIAYVTSDASFRTPFARGYRVLEELPYREKQLRAALHERGIGRLTIKKRGVQVVPEELRKRLALRGDSEATLVLTRVAGQGTALLVEPF</sequence>
<protein>
    <submittedName>
        <fullName evidence="3">Methyltransferase</fullName>
    </submittedName>
</protein>
<dbReference type="InterPro" id="IPR029063">
    <property type="entry name" value="SAM-dependent_MTases_sf"/>
</dbReference>
<dbReference type="Pfam" id="PF13649">
    <property type="entry name" value="Methyltransf_25"/>
    <property type="match status" value="1"/>
</dbReference>
<dbReference type="Pfam" id="PF18096">
    <property type="entry name" value="Thump_like"/>
    <property type="match status" value="1"/>
</dbReference>
<evidence type="ECO:0000313" key="4">
    <source>
        <dbReference type="Proteomes" id="UP000597341"/>
    </source>
</evidence>
<organism evidence="3 4">
    <name type="scientific">Nocardioides flavus</name>
    <name type="common">ex Wang et al. 2016</name>
    <dbReference type="NCBI Taxonomy" id="2058780"/>
    <lineage>
        <taxon>Bacteria</taxon>
        <taxon>Bacillati</taxon>
        <taxon>Actinomycetota</taxon>
        <taxon>Actinomycetes</taxon>
        <taxon>Propionibacteriales</taxon>
        <taxon>Nocardioidaceae</taxon>
        <taxon>Nocardioides</taxon>
    </lineage>
</organism>
<dbReference type="PANTHER" id="PTHR14741">
    <property type="entry name" value="S-ADENOSYLMETHIONINE-DEPENDENT METHYLTRANSFERASE RELATED"/>
    <property type="match status" value="1"/>
</dbReference>
<dbReference type="SUPFAM" id="SSF53335">
    <property type="entry name" value="S-adenosyl-L-methionine-dependent methyltransferases"/>
    <property type="match status" value="1"/>
</dbReference>
<dbReference type="CDD" id="cd02440">
    <property type="entry name" value="AdoMet_MTases"/>
    <property type="match status" value="1"/>
</dbReference>
<evidence type="ECO:0000259" key="1">
    <source>
        <dbReference type="Pfam" id="PF13649"/>
    </source>
</evidence>
<proteinExistence type="predicted"/>
<keyword evidence="4" id="KW-1185">Reference proteome</keyword>
<gene>
    <name evidence="3" type="ORF">GCM10011376_17190</name>
</gene>
<dbReference type="InterPro" id="IPR041497">
    <property type="entry name" value="Thump-like"/>
</dbReference>